<dbReference type="InterPro" id="IPR051781">
    <property type="entry name" value="Metallo-dep_Hydrolase"/>
</dbReference>
<organism evidence="2 3">
    <name type="scientific">Agromyces humatus</name>
    <dbReference type="NCBI Taxonomy" id="279573"/>
    <lineage>
        <taxon>Bacteria</taxon>
        <taxon>Bacillati</taxon>
        <taxon>Actinomycetota</taxon>
        <taxon>Actinomycetes</taxon>
        <taxon>Micrococcales</taxon>
        <taxon>Microbacteriaceae</taxon>
        <taxon>Agromyces</taxon>
    </lineage>
</organism>
<dbReference type="Proteomes" id="UP001500506">
    <property type="component" value="Unassembled WGS sequence"/>
</dbReference>
<name>A0ABN2KIY5_9MICO</name>
<reference evidence="2 3" key="1">
    <citation type="journal article" date="2019" name="Int. J. Syst. Evol. Microbiol.">
        <title>The Global Catalogue of Microorganisms (GCM) 10K type strain sequencing project: providing services to taxonomists for standard genome sequencing and annotation.</title>
        <authorList>
            <consortium name="The Broad Institute Genomics Platform"/>
            <consortium name="The Broad Institute Genome Sequencing Center for Infectious Disease"/>
            <person name="Wu L."/>
            <person name="Ma J."/>
        </authorList>
    </citation>
    <scope>NUCLEOTIDE SEQUENCE [LARGE SCALE GENOMIC DNA]</scope>
    <source>
        <strain evidence="2 3">JCM 14319</strain>
    </source>
</reference>
<comment type="caution">
    <text evidence="2">The sequence shown here is derived from an EMBL/GenBank/DDBJ whole genome shotgun (WGS) entry which is preliminary data.</text>
</comment>
<sequence length="329" mass="34442">MTRPALDLGPLATPVRRSLNGDHPGETGTMLPPLIDHHVHLMIVGIDALDHGNLAGAVDLGSPLDLVSAGRRRDGFPRVDYAGNFLTARGGYPMGRPWAPPSSVRELDAERGDRRAALPGAAETAVREQQAFGASVIKVALNADAGPVFDRATLAAVVTAARELDLPVVAHVEGEGMTALAVEAGVDALAHTPFTEQVDDALIARAVAAGQRWISTLFVAGYGATTPERERALDNLRRFREAGGRVLYGTDLGNGDQPLGVNPAELALLVEAGLGASDLIAALTDPWPRRSRAEGIATFVPGPPPAAIDDLPDWLATACVVPAEDLETL</sequence>
<accession>A0ABN2KIY5</accession>
<dbReference type="SUPFAM" id="SSF51556">
    <property type="entry name" value="Metallo-dependent hydrolases"/>
    <property type="match status" value="1"/>
</dbReference>
<evidence type="ECO:0000313" key="3">
    <source>
        <dbReference type="Proteomes" id="UP001500506"/>
    </source>
</evidence>
<dbReference type="PANTHER" id="PTHR43135:SF3">
    <property type="entry name" value="ALPHA-D-RIBOSE 1-METHYLPHOSPHONATE 5-TRIPHOSPHATE DIPHOSPHATASE"/>
    <property type="match status" value="1"/>
</dbReference>
<evidence type="ECO:0000256" key="1">
    <source>
        <dbReference type="SAM" id="MobiDB-lite"/>
    </source>
</evidence>
<feature type="region of interest" description="Disordered" evidence="1">
    <location>
        <begin position="1"/>
        <end position="23"/>
    </location>
</feature>
<dbReference type="Gene3D" id="3.20.20.140">
    <property type="entry name" value="Metal-dependent hydrolases"/>
    <property type="match status" value="1"/>
</dbReference>
<dbReference type="EMBL" id="BAAANH010000003">
    <property type="protein sequence ID" value="GAA1757365.1"/>
    <property type="molecule type" value="Genomic_DNA"/>
</dbReference>
<evidence type="ECO:0000313" key="2">
    <source>
        <dbReference type="EMBL" id="GAA1757365.1"/>
    </source>
</evidence>
<dbReference type="InterPro" id="IPR032466">
    <property type="entry name" value="Metal_Hydrolase"/>
</dbReference>
<gene>
    <name evidence="2" type="ORF">GCM10009747_14930</name>
</gene>
<protein>
    <recommendedName>
        <fullName evidence="4">Amidohydrolase family protein</fullName>
    </recommendedName>
</protein>
<evidence type="ECO:0008006" key="4">
    <source>
        <dbReference type="Google" id="ProtNLM"/>
    </source>
</evidence>
<dbReference type="RefSeq" id="WP_232499031.1">
    <property type="nucleotide sequence ID" value="NZ_BAAANH010000003.1"/>
</dbReference>
<dbReference type="PANTHER" id="PTHR43135">
    <property type="entry name" value="ALPHA-D-RIBOSE 1-METHYLPHOSPHONATE 5-TRIPHOSPHATE DIPHOSPHATASE"/>
    <property type="match status" value="1"/>
</dbReference>
<keyword evidence="3" id="KW-1185">Reference proteome</keyword>
<proteinExistence type="predicted"/>